<dbReference type="Proteomes" id="UP001208570">
    <property type="component" value="Unassembled WGS sequence"/>
</dbReference>
<evidence type="ECO:0000313" key="1">
    <source>
        <dbReference type="EMBL" id="KAK2140509.1"/>
    </source>
</evidence>
<accession>A0AAD9ITN2</accession>
<dbReference type="AlphaFoldDB" id="A0AAD9ITN2"/>
<reference evidence="1" key="1">
    <citation type="journal article" date="2023" name="Mol. Biol. Evol.">
        <title>Third-Generation Sequencing Reveals the Adaptive Role of the Epigenome in Three Deep-Sea Polychaetes.</title>
        <authorList>
            <person name="Perez M."/>
            <person name="Aroh O."/>
            <person name="Sun Y."/>
            <person name="Lan Y."/>
            <person name="Juniper S.K."/>
            <person name="Young C.R."/>
            <person name="Angers B."/>
            <person name="Qian P.Y."/>
        </authorList>
    </citation>
    <scope>NUCLEOTIDE SEQUENCE</scope>
    <source>
        <strain evidence="1">P08H-3</strain>
    </source>
</reference>
<dbReference type="EMBL" id="JAODUP010001333">
    <property type="protein sequence ID" value="KAK2140509.1"/>
    <property type="molecule type" value="Genomic_DNA"/>
</dbReference>
<gene>
    <name evidence="1" type="ORF">LSH36_1333g00018</name>
</gene>
<proteinExistence type="predicted"/>
<name>A0AAD9ITN2_9ANNE</name>
<keyword evidence="2" id="KW-1185">Reference proteome</keyword>
<comment type="caution">
    <text evidence="1">The sequence shown here is derived from an EMBL/GenBank/DDBJ whole genome shotgun (WGS) entry which is preliminary data.</text>
</comment>
<sequence length="83" mass="9486">MPDSDKSFDLLRDIKPYGFEPPAKKVTDSINEGLLLQHRFATQCRVPYSREENEVAGWVSPKFCWTEKEKSANFPSPDNNSHG</sequence>
<evidence type="ECO:0000313" key="2">
    <source>
        <dbReference type="Proteomes" id="UP001208570"/>
    </source>
</evidence>
<organism evidence="1 2">
    <name type="scientific">Paralvinella palmiformis</name>
    <dbReference type="NCBI Taxonomy" id="53620"/>
    <lineage>
        <taxon>Eukaryota</taxon>
        <taxon>Metazoa</taxon>
        <taxon>Spiralia</taxon>
        <taxon>Lophotrochozoa</taxon>
        <taxon>Annelida</taxon>
        <taxon>Polychaeta</taxon>
        <taxon>Sedentaria</taxon>
        <taxon>Canalipalpata</taxon>
        <taxon>Terebellida</taxon>
        <taxon>Terebelliformia</taxon>
        <taxon>Alvinellidae</taxon>
        <taxon>Paralvinella</taxon>
    </lineage>
</organism>
<protein>
    <submittedName>
        <fullName evidence="1">Uncharacterized protein</fullName>
    </submittedName>
</protein>